<feature type="transmembrane region" description="Helical" evidence="2">
    <location>
        <begin position="394"/>
        <end position="413"/>
    </location>
</feature>
<evidence type="ECO:0000256" key="2">
    <source>
        <dbReference type="SAM" id="Phobius"/>
    </source>
</evidence>
<keyword evidence="2" id="KW-1133">Transmembrane helix</keyword>
<evidence type="ECO:0000256" key="3">
    <source>
        <dbReference type="SAM" id="SignalP"/>
    </source>
</evidence>
<evidence type="ECO:0000313" key="6">
    <source>
        <dbReference type="EMBL" id="MCC2188586.1"/>
    </source>
</evidence>
<comment type="caution">
    <text evidence="6">The sequence shown here is derived from an EMBL/GenBank/DDBJ whole genome shotgun (WGS) entry which is preliminary data.</text>
</comment>
<feature type="compositionally biased region" description="Low complexity" evidence="1">
    <location>
        <begin position="619"/>
        <end position="638"/>
    </location>
</feature>
<dbReference type="InterPro" id="IPR018702">
    <property type="entry name" value="DUF2207"/>
</dbReference>
<feature type="transmembrane region" description="Helical" evidence="2">
    <location>
        <begin position="488"/>
        <end position="509"/>
    </location>
</feature>
<keyword evidence="2" id="KW-0812">Transmembrane</keyword>
<accession>A0AAE3DQ66</accession>
<feature type="transmembrane region" description="Helical" evidence="2">
    <location>
        <begin position="419"/>
        <end position="437"/>
    </location>
</feature>
<sequence>MKVQRKAVFWGLLFWILLALGGSVQADEGGYTITDYDVKAILHTDNTIDVTERIGVYFTEERHGIYRNIPMEMTVVRDISKKQDKSEEKIFRYGNKIRNIQVKGDEFTASRQGEDEVIKIGSEDEAVIGAKTYVLTYTYVMPDDRIPYSDFLYYSILGSETEVPINRFTFRLTFEKPLTDASLEAFLIYSGDPGEKKNMLKVSYELNEYGVSGQAENIGENQAVTVFTNLPRGYFKNAFKLSAAFPETMFALTAILSVLYLILSLIFRSRAKFGRVVYYPPEEMDSAKAGAIYRGAVRFTDLLSLILYWAQQDYVEIHGRKKKKTEGIRLVKKKELPESAPAYQKTMFEALFRDGAEEVYTQKLPEGFEKYLRKALKELEKEFNGEKDLGLRKFLDWIAMILVSVSFGIFIGGSSAVSLSDHMVFGVFGGIVIFMAWRNRQKAKGEEAFSDGEAGGFLRWVIFLFLMFCILVDVWFCTGVDCLISDLYMYGGFAFGAAAALFGGSLFHFSAYRNALWKELSGLRKFIWKGDKGTLERLLISDPDYYYRIFPYAVALGLTARWEKNFRPIRNTQPFWYKVDEDDPFSARYMDRWISEDFYPRCQIDNKSAVAEKIDSFTSGSSDSSGASSDSSGASSDSAGGGGGVGSW</sequence>
<dbReference type="Pfam" id="PF20990">
    <property type="entry name" value="DUF2207_C"/>
    <property type="match status" value="1"/>
</dbReference>
<reference evidence="6 7" key="1">
    <citation type="submission" date="2021-10" db="EMBL/GenBank/DDBJ databases">
        <title>Anaerobic single-cell dispensing facilitates the cultivation of human gut bacteria.</title>
        <authorList>
            <person name="Afrizal A."/>
        </authorList>
    </citation>
    <scope>NUCLEOTIDE SEQUENCE [LARGE SCALE GENOMIC DNA]</scope>
    <source>
        <strain evidence="6 7">CLA-AA-H277</strain>
    </source>
</reference>
<organism evidence="6 7">
    <name type="scientific">Fusicatenibacter faecihominis</name>
    <dbReference type="NCBI Taxonomy" id="2881276"/>
    <lineage>
        <taxon>Bacteria</taxon>
        <taxon>Bacillati</taxon>
        <taxon>Bacillota</taxon>
        <taxon>Clostridia</taxon>
        <taxon>Lachnospirales</taxon>
        <taxon>Lachnospiraceae</taxon>
        <taxon>Fusicatenibacter</taxon>
    </lineage>
</organism>
<gene>
    <name evidence="6" type="ORF">LKD71_01890</name>
</gene>
<proteinExistence type="predicted"/>
<name>A0AAE3DQ66_9FIRM</name>
<evidence type="ECO:0000313" key="7">
    <source>
        <dbReference type="Proteomes" id="UP001197875"/>
    </source>
</evidence>
<dbReference type="Proteomes" id="UP001197875">
    <property type="component" value="Unassembled WGS sequence"/>
</dbReference>
<feature type="compositionally biased region" description="Gly residues" evidence="1">
    <location>
        <begin position="639"/>
        <end position="648"/>
    </location>
</feature>
<dbReference type="InterPro" id="IPR048389">
    <property type="entry name" value="YciQ-like_C"/>
</dbReference>
<feature type="transmembrane region" description="Helical" evidence="2">
    <location>
        <begin position="249"/>
        <end position="267"/>
    </location>
</feature>
<dbReference type="EMBL" id="JAJEPR010000002">
    <property type="protein sequence ID" value="MCC2188586.1"/>
    <property type="molecule type" value="Genomic_DNA"/>
</dbReference>
<keyword evidence="7" id="KW-1185">Reference proteome</keyword>
<feature type="transmembrane region" description="Helical" evidence="2">
    <location>
        <begin position="457"/>
        <end position="476"/>
    </location>
</feature>
<evidence type="ECO:0000259" key="4">
    <source>
        <dbReference type="Pfam" id="PF09972"/>
    </source>
</evidence>
<feature type="domain" description="DUF2207" evidence="4">
    <location>
        <begin position="32"/>
        <end position="198"/>
    </location>
</feature>
<feature type="domain" description="Predicted membrane protein YciQ-like C-terminal" evidence="5">
    <location>
        <begin position="279"/>
        <end position="566"/>
    </location>
</feature>
<feature type="region of interest" description="Disordered" evidence="1">
    <location>
        <begin position="616"/>
        <end position="648"/>
    </location>
</feature>
<evidence type="ECO:0000256" key="1">
    <source>
        <dbReference type="SAM" id="MobiDB-lite"/>
    </source>
</evidence>
<feature type="signal peptide" evidence="3">
    <location>
        <begin position="1"/>
        <end position="26"/>
    </location>
</feature>
<dbReference type="Pfam" id="PF09972">
    <property type="entry name" value="DUF2207"/>
    <property type="match status" value="1"/>
</dbReference>
<evidence type="ECO:0000259" key="5">
    <source>
        <dbReference type="Pfam" id="PF20990"/>
    </source>
</evidence>
<protein>
    <submittedName>
        <fullName evidence="6">DUF2207 domain-containing protein</fullName>
    </submittedName>
</protein>
<keyword evidence="3" id="KW-0732">Signal</keyword>
<keyword evidence="2" id="KW-0472">Membrane</keyword>
<dbReference type="AlphaFoldDB" id="A0AAE3DQ66"/>
<feature type="chain" id="PRO_5042273072" evidence="3">
    <location>
        <begin position="27"/>
        <end position="648"/>
    </location>
</feature>
<dbReference type="RefSeq" id="WP_227614132.1">
    <property type="nucleotide sequence ID" value="NZ_JAJEPR010000002.1"/>
</dbReference>